<evidence type="ECO:0000313" key="3">
    <source>
        <dbReference type="Proteomes" id="UP000325081"/>
    </source>
</evidence>
<organism evidence="2 3">
    <name type="scientific">Striga asiatica</name>
    <name type="common">Asiatic witchweed</name>
    <name type="synonym">Buchnera asiatica</name>
    <dbReference type="NCBI Taxonomy" id="4170"/>
    <lineage>
        <taxon>Eukaryota</taxon>
        <taxon>Viridiplantae</taxon>
        <taxon>Streptophyta</taxon>
        <taxon>Embryophyta</taxon>
        <taxon>Tracheophyta</taxon>
        <taxon>Spermatophyta</taxon>
        <taxon>Magnoliopsida</taxon>
        <taxon>eudicotyledons</taxon>
        <taxon>Gunneridae</taxon>
        <taxon>Pentapetalae</taxon>
        <taxon>asterids</taxon>
        <taxon>lamiids</taxon>
        <taxon>Lamiales</taxon>
        <taxon>Orobanchaceae</taxon>
        <taxon>Buchnereae</taxon>
        <taxon>Striga</taxon>
    </lineage>
</organism>
<feature type="compositionally biased region" description="Basic and acidic residues" evidence="1">
    <location>
        <begin position="57"/>
        <end position="66"/>
    </location>
</feature>
<proteinExistence type="predicted"/>
<name>A0A5A7PC24_STRAF</name>
<feature type="region of interest" description="Disordered" evidence="1">
    <location>
        <begin position="54"/>
        <end position="92"/>
    </location>
</feature>
<dbReference type="Proteomes" id="UP000325081">
    <property type="component" value="Unassembled WGS sequence"/>
</dbReference>
<dbReference type="GO" id="GO:0016853">
    <property type="term" value="F:isomerase activity"/>
    <property type="evidence" value="ECO:0007669"/>
    <property type="project" value="UniProtKB-KW"/>
</dbReference>
<evidence type="ECO:0000256" key="1">
    <source>
        <dbReference type="SAM" id="MobiDB-lite"/>
    </source>
</evidence>
<comment type="caution">
    <text evidence="2">The sequence shown here is derived from an EMBL/GenBank/DDBJ whole genome shotgun (WGS) entry which is preliminary data.</text>
</comment>
<dbReference type="EMBL" id="BKCP01004328">
    <property type="protein sequence ID" value="GER30230.1"/>
    <property type="molecule type" value="Genomic_DNA"/>
</dbReference>
<keyword evidence="3" id="KW-1185">Reference proteome</keyword>
<reference evidence="3" key="1">
    <citation type="journal article" date="2019" name="Curr. Biol.">
        <title>Genome Sequence of Striga asiatica Provides Insight into the Evolution of Plant Parasitism.</title>
        <authorList>
            <person name="Yoshida S."/>
            <person name="Kim S."/>
            <person name="Wafula E.K."/>
            <person name="Tanskanen J."/>
            <person name="Kim Y.M."/>
            <person name="Honaas L."/>
            <person name="Yang Z."/>
            <person name="Spallek T."/>
            <person name="Conn C.E."/>
            <person name="Ichihashi Y."/>
            <person name="Cheong K."/>
            <person name="Cui S."/>
            <person name="Der J.P."/>
            <person name="Gundlach H."/>
            <person name="Jiao Y."/>
            <person name="Hori C."/>
            <person name="Ishida J.K."/>
            <person name="Kasahara H."/>
            <person name="Kiba T."/>
            <person name="Kim M.S."/>
            <person name="Koo N."/>
            <person name="Laohavisit A."/>
            <person name="Lee Y.H."/>
            <person name="Lumba S."/>
            <person name="McCourt P."/>
            <person name="Mortimer J.C."/>
            <person name="Mutuku J.M."/>
            <person name="Nomura T."/>
            <person name="Sasaki-Sekimoto Y."/>
            <person name="Seto Y."/>
            <person name="Wang Y."/>
            <person name="Wakatake T."/>
            <person name="Sakakibara H."/>
            <person name="Demura T."/>
            <person name="Yamaguchi S."/>
            <person name="Yoneyama K."/>
            <person name="Manabe R.I."/>
            <person name="Nelson D.C."/>
            <person name="Schulman A.H."/>
            <person name="Timko M.P."/>
            <person name="dePamphilis C.W."/>
            <person name="Choi D."/>
            <person name="Shirasu K."/>
        </authorList>
    </citation>
    <scope>NUCLEOTIDE SEQUENCE [LARGE SCALE GENOMIC DNA]</scope>
    <source>
        <strain evidence="3">cv. UVA1</strain>
    </source>
</reference>
<protein>
    <submittedName>
        <fullName evidence="2">Phosphoheptose isomerase</fullName>
    </submittedName>
</protein>
<sequence length="175" mass="20404">MSINGKVVLHMNSRSLIHYKYSSYLIHEGDRKANLIVNVKNAENPAKKYLNTVLNKEPGRKEDGRPDGGPNMKTRFPRSSSRVKKRSRMSPNRLEQVMDDHNLGDHPQLGSSCLDQNEHENAVFDIHLNTIYLNDYDRDMAIERRVQHNSRTLDQLYEDYRPEERRIVACRRSGN</sequence>
<keyword evidence="2" id="KW-0413">Isomerase</keyword>
<evidence type="ECO:0000313" key="2">
    <source>
        <dbReference type="EMBL" id="GER30230.1"/>
    </source>
</evidence>
<gene>
    <name evidence="2" type="ORF">STAS_06162</name>
</gene>
<dbReference type="AlphaFoldDB" id="A0A5A7PC24"/>
<accession>A0A5A7PC24</accession>